<dbReference type="Pfam" id="PF00078">
    <property type="entry name" value="RVT_1"/>
    <property type="match status" value="1"/>
</dbReference>
<dbReference type="PANTHER" id="PTHR19446">
    <property type="entry name" value="REVERSE TRANSCRIPTASES"/>
    <property type="match status" value="1"/>
</dbReference>
<organism evidence="2 3">
    <name type="scientific">Manduca sexta</name>
    <name type="common">Tobacco hawkmoth</name>
    <name type="synonym">Tobacco hornworm</name>
    <dbReference type="NCBI Taxonomy" id="7130"/>
    <lineage>
        <taxon>Eukaryota</taxon>
        <taxon>Metazoa</taxon>
        <taxon>Ecdysozoa</taxon>
        <taxon>Arthropoda</taxon>
        <taxon>Hexapoda</taxon>
        <taxon>Insecta</taxon>
        <taxon>Pterygota</taxon>
        <taxon>Neoptera</taxon>
        <taxon>Endopterygota</taxon>
        <taxon>Lepidoptera</taxon>
        <taxon>Glossata</taxon>
        <taxon>Ditrysia</taxon>
        <taxon>Bombycoidea</taxon>
        <taxon>Sphingidae</taxon>
        <taxon>Sphinginae</taxon>
        <taxon>Sphingini</taxon>
        <taxon>Manduca</taxon>
    </lineage>
</organism>
<dbReference type="CDD" id="cd01650">
    <property type="entry name" value="RT_nLTR_like"/>
    <property type="match status" value="1"/>
</dbReference>
<reference evidence="2" key="2">
    <citation type="submission" date="2020-12" db="EMBL/GenBank/DDBJ databases">
        <authorList>
            <person name="Kanost M."/>
        </authorList>
    </citation>
    <scope>NUCLEOTIDE SEQUENCE</scope>
</reference>
<sequence length="288" mass="31543">MNVRDCTPNNIVLPESNYYTLKPFGLALGALGPRLQRFLTACLERGQFPLRWKTGKLVLIAKYGRPADSPSAYRPIVLLDEVGKLFERVIADRLVGHLTRVGPNLADSQFGFRRGRSTVDAIMRVGSLATGDAVSRGVVVLAVSLDIANTFNTLPWSCIREALRYHRVPTYLHRVVGAYLRDRAVIYPGNQGEWIRREMSCGVPQGSVLGPLLWNIGYDWVLRTDHPSGVSVVCSPTTWGSSSPETPQRPVCTARSVPRAPRRAVLVSLTGPFGAGACLGFNAIGSWT</sequence>
<dbReference type="AlphaFoldDB" id="A0A922CVJ1"/>
<reference evidence="2" key="1">
    <citation type="journal article" date="2016" name="Insect Biochem. Mol. Biol.">
        <title>Multifaceted biological insights from a draft genome sequence of the tobacco hornworm moth, Manduca sexta.</title>
        <authorList>
            <person name="Kanost M.R."/>
            <person name="Arrese E.L."/>
            <person name="Cao X."/>
            <person name="Chen Y.R."/>
            <person name="Chellapilla S."/>
            <person name="Goldsmith M.R."/>
            <person name="Grosse-Wilde E."/>
            <person name="Heckel D.G."/>
            <person name="Herndon N."/>
            <person name="Jiang H."/>
            <person name="Papanicolaou A."/>
            <person name="Qu J."/>
            <person name="Soulages J.L."/>
            <person name="Vogel H."/>
            <person name="Walters J."/>
            <person name="Waterhouse R.M."/>
            <person name="Ahn S.J."/>
            <person name="Almeida F.C."/>
            <person name="An C."/>
            <person name="Aqrawi P."/>
            <person name="Bretschneider A."/>
            <person name="Bryant W.B."/>
            <person name="Bucks S."/>
            <person name="Chao H."/>
            <person name="Chevignon G."/>
            <person name="Christen J.M."/>
            <person name="Clarke D.F."/>
            <person name="Dittmer N.T."/>
            <person name="Ferguson L.C.F."/>
            <person name="Garavelou S."/>
            <person name="Gordon K.H.J."/>
            <person name="Gunaratna R.T."/>
            <person name="Han Y."/>
            <person name="Hauser F."/>
            <person name="He Y."/>
            <person name="Heidel-Fischer H."/>
            <person name="Hirsh A."/>
            <person name="Hu Y."/>
            <person name="Jiang H."/>
            <person name="Kalra D."/>
            <person name="Klinner C."/>
            <person name="Konig C."/>
            <person name="Kovar C."/>
            <person name="Kroll A.R."/>
            <person name="Kuwar S.S."/>
            <person name="Lee S.L."/>
            <person name="Lehman R."/>
            <person name="Li K."/>
            <person name="Li Z."/>
            <person name="Liang H."/>
            <person name="Lovelace S."/>
            <person name="Lu Z."/>
            <person name="Mansfield J.H."/>
            <person name="McCulloch K.J."/>
            <person name="Mathew T."/>
            <person name="Morton B."/>
            <person name="Muzny D.M."/>
            <person name="Neunemann D."/>
            <person name="Ongeri F."/>
            <person name="Pauchet Y."/>
            <person name="Pu L.L."/>
            <person name="Pyrousis I."/>
            <person name="Rao X.J."/>
            <person name="Redding A."/>
            <person name="Roesel C."/>
            <person name="Sanchez-Gracia A."/>
            <person name="Schaack S."/>
            <person name="Shukla A."/>
            <person name="Tetreau G."/>
            <person name="Wang Y."/>
            <person name="Xiong G.H."/>
            <person name="Traut W."/>
            <person name="Walsh T.K."/>
            <person name="Worley K.C."/>
            <person name="Wu D."/>
            <person name="Wu W."/>
            <person name="Wu Y.Q."/>
            <person name="Zhang X."/>
            <person name="Zou Z."/>
            <person name="Zucker H."/>
            <person name="Briscoe A.D."/>
            <person name="Burmester T."/>
            <person name="Clem R.J."/>
            <person name="Feyereisen R."/>
            <person name="Grimmelikhuijzen C.J.P."/>
            <person name="Hamodrakas S.J."/>
            <person name="Hansson B.S."/>
            <person name="Huguet E."/>
            <person name="Jermiin L.S."/>
            <person name="Lan Q."/>
            <person name="Lehman H.K."/>
            <person name="Lorenzen M."/>
            <person name="Merzendorfer H."/>
            <person name="Michalopoulos I."/>
            <person name="Morton D.B."/>
            <person name="Muthukrishnan S."/>
            <person name="Oakeshott J.G."/>
            <person name="Palmer W."/>
            <person name="Park Y."/>
            <person name="Passarelli A.L."/>
            <person name="Rozas J."/>
            <person name="Schwartz L.M."/>
            <person name="Smith W."/>
            <person name="Southgate A."/>
            <person name="Vilcinskas A."/>
            <person name="Vogt R."/>
            <person name="Wang P."/>
            <person name="Werren J."/>
            <person name="Yu X.Q."/>
            <person name="Zhou J.J."/>
            <person name="Brown S.J."/>
            <person name="Scherer S.E."/>
            <person name="Richards S."/>
            <person name="Blissard G.W."/>
        </authorList>
    </citation>
    <scope>NUCLEOTIDE SEQUENCE</scope>
</reference>
<evidence type="ECO:0000313" key="2">
    <source>
        <dbReference type="EMBL" id="KAG6459453.1"/>
    </source>
</evidence>
<proteinExistence type="predicted"/>
<accession>A0A922CVJ1</accession>
<dbReference type="Proteomes" id="UP000791440">
    <property type="component" value="Unassembled WGS sequence"/>
</dbReference>
<keyword evidence="3" id="KW-1185">Reference proteome</keyword>
<comment type="caution">
    <text evidence="2">The sequence shown here is derived from an EMBL/GenBank/DDBJ whole genome shotgun (WGS) entry which is preliminary data.</text>
</comment>
<name>A0A922CVJ1_MANSE</name>
<protein>
    <recommendedName>
        <fullName evidence="1">Reverse transcriptase domain-containing protein</fullName>
    </recommendedName>
</protein>
<gene>
    <name evidence="2" type="ORF">O3G_MSEX011396</name>
</gene>
<dbReference type="InterPro" id="IPR000477">
    <property type="entry name" value="RT_dom"/>
</dbReference>
<dbReference type="PROSITE" id="PS50878">
    <property type="entry name" value="RT_POL"/>
    <property type="match status" value="1"/>
</dbReference>
<evidence type="ECO:0000259" key="1">
    <source>
        <dbReference type="PROSITE" id="PS50878"/>
    </source>
</evidence>
<dbReference type="EMBL" id="JH668623">
    <property type="protein sequence ID" value="KAG6459453.1"/>
    <property type="molecule type" value="Genomic_DNA"/>
</dbReference>
<evidence type="ECO:0000313" key="3">
    <source>
        <dbReference type="Proteomes" id="UP000791440"/>
    </source>
</evidence>
<feature type="domain" description="Reverse transcriptase" evidence="1">
    <location>
        <begin position="41"/>
        <end position="288"/>
    </location>
</feature>